<organism evidence="1">
    <name type="scientific">Siphoviridae sp. ctfza2</name>
    <dbReference type="NCBI Taxonomy" id="2825599"/>
    <lineage>
        <taxon>Viruses</taxon>
        <taxon>Duplodnaviria</taxon>
        <taxon>Heunggongvirae</taxon>
        <taxon>Uroviricota</taxon>
        <taxon>Caudoviricetes</taxon>
    </lineage>
</organism>
<dbReference type="EMBL" id="BK016163">
    <property type="protein sequence ID" value="DAF99304.1"/>
    <property type="molecule type" value="Genomic_DNA"/>
</dbReference>
<sequence length="61" mass="7081">MCNYCQTPIYIKTIQYCKSLLAPLTPEQELRDKLLDMTGEVYVNIPKKYCPFCGAKMDLED</sequence>
<name>A0A8S5UXT6_9CAUD</name>
<reference evidence="1" key="1">
    <citation type="journal article" date="2021" name="Proc. Natl. Acad. Sci. U.S.A.">
        <title>A Catalog of Tens of Thousands of Viruses from Human Metagenomes Reveals Hidden Associations with Chronic Diseases.</title>
        <authorList>
            <person name="Tisza M.J."/>
            <person name="Buck C.B."/>
        </authorList>
    </citation>
    <scope>NUCLEOTIDE SEQUENCE</scope>
    <source>
        <strain evidence="1">Ctfza2</strain>
    </source>
</reference>
<accession>A0A8S5UXT6</accession>
<evidence type="ECO:0000313" key="1">
    <source>
        <dbReference type="EMBL" id="DAF99304.1"/>
    </source>
</evidence>
<protein>
    <submittedName>
        <fullName evidence="1">Zinc-ribbon containing domain protein</fullName>
    </submittedName>
</protein>
<proteinExistence type="predicted"/>